<evidence type="ECO:0000313" key="2">
    <source>
        <dbReference type="Proteomes" id="UP001500218"/>
    </source>
</evidence>
<reference evidence="2" key="1">
    <citation type="journal article" date="2019" name="Int. J. Syst. Evol. Microbiol.">
        <title>The Global Catalogue of Microorganisms (GCM) 10K type strain sequencing project: providing services to taxonomists for standard genome sequencing and annotation.</title>
        <authorList>
            <consortium name="The Broad Institute Genomics Platform"/>
            <consortium name="The Broad Institute Genome Sequencing Center for Infectious Disease"/>
            <person name="Wu L."/>
            <person name="Ma J."/>
        </authorList>
    </citation>
    <scope>NUCLEOTIDE SEQUENCE [LARGE SCALE GENOMIC DNA]</scope>
    <source>
        <strain evidence="2">JCM 13250</strain>
    </source>
</reference>
<dbReference type="Proteomes" id="UP001500218">
    <property type="component" value="Unassembled WGS sequence"/>
</dbReference>
<dbReference type="EMBL" id="BAAALT010000063">
    <property type="protein sequence ID" value="GAA1802201.1"/>
    <property type="molecule type" value="Genomic_DNA"/>
</dbReference>
<name>A0ABP4Y335_9ACTN</name>
<organism evidence="1 2">
    <name type="scientific">Luedemannella flava</name>
    <dbReference type="NCBI Taxonomy" id="349316"/>
    <lineage>
        <taxon>Bacteria</taxon>
        <taxon>Bacillati</taxon>
        <taxon>Actinomycetota</taxon>
        <taxon>Actinomycetes</taxon>
        <taxon>Micromonosporales</taxon>
        <taxon>Micromonosporaceae</taxon>
        <taxon>Luedemannella</taxon>
    </lineage>
</organism>
<evidence type="ECO:0000313" key="1">
    <source>
        <dbReference type="EMBL" id="GAA1802201.1"/>
    </source>
</evidence>
<proteinExistence type="predicted"/>
<accession>A0ABP4Y335</accession>
<protein>
    <recommendedName>
        <fullName evidence="3">Secreted protein</fullName>
    </recommendedName>
</protein>
<keyword evidence="2" id="KW-1185">Reference proteome</keyword>
<evidence type="ECO:0008006" key="3">
    <source>
        <dbReference type="Google" id="ProtNLM"/>
    </source>
</evidence>
<comment type="caution">
    <text evidence="1">The sequence shown here is derived from an EMBL/GenBank/DDBJ whole genome shotgun (WGS) entry which is preliminary data.</text>
</comment>
<sequence length="105" mass="11802">MVAMIAGMTRSRLIAITMRTNHSRYARWMVAVAQTNQTTVTASWNGSSTVSRQSMVSQGPCDGSALTVQIVSRQNDRFHRSCWRRYGRSFVGTSVHATARQYATW</sequence>
<gene>
    <name evidence="1" type="ORF">GCM10009682_25050</name>
</gene>